<evidence type="ECO:0000256" key="3">
    <source>
        <dbReference type="SAM" id="SignalP"/>
    </source>
</evidence>
<sequence length="298" mass="32538">MRRLLMMRCFPALLLSLVLLPLANAAEEATSGKVKQRTEVYKTIGDVQLTMHIFEPADHTPKSKSPAIVFFFGGGWSSGSPKQFFPHCELLAEQGMVAMAADYRVASRHQVTADACVADAKSAIRWTRANAERLGIDPNRIVAGGGSAGGHLAACTAAIDGFDEPNEDAKVSSRPNALVLFNPAVMLASEKGLPPAVQKRMEGLAKRMGTEPVNLSPYHHLHDKMPPTIIFHGKADTTVPYLTVERYAEKMQELGCLCKLVGYEDAAHGFFNQGRGDNSAYKDTTKQMTQFLRDQGYL</sequence>
<dbReference type="GO" id="GO:0004806">
    <property type="term" value="F:triacylglycerol lipase activity"/>
    <property type="evidence" value="ECO:0007669"/>
    <property type="project" value="TreeGrafter"/>
</dbReference>
<dbReference type="PANTHER" id="PTHR48081">
    <property type="entry name" value="AB HYDROLASE SUPERFAMILY PROTEIN C4A8.06C"/>
    <property type="match status" value="1"/>
</dbReference>
<dbReference type="RefSeq" id="WP_105357240.1">
    <property type="nucleotide sequence ID" value="NZ_PUIB01000020.1"/>
</dbReference>
<dbReference type="InterPro" id="IPR029058">
    <property type="entry name" value="AB_hydrolase_fold"/>
</dbReference>
<dbReference type="PANTHER" id="PTHR48081:SF30">
    <property type="entry name" value="ACETYL-HYDROLASE LIPR-RELATED"/>
    <property type="match status" value="1"/>
</dbReference>
<comment type="caution">
    <text evidence="5">The sequence shown here is derived from an EMBL/GenBank/DDBJ whole genome shotgun (WGS) entry which is preliminary data.</text>
</comment>
<keyword evidence="3" id="KW-0732">Signal</keyword>
<proteinExistence type="inferred from homology"/>
<evidence type="ECO:0000256" key="1">
    <source>
        <dbReference type="ARBA" id="ARBA00010515"/>
    </source>
</evidence>
<dbReference type="AlphaFoldDB" id="A0A2S8FFG7"/>
<dbReference type="InterPro" id="IPR050300">
    <property type="entry name" value="GDXG_lipolytic_enzyme"/>
</dbReference>
<evidence type="ECO:0000256" key="2">
    <source>
        <dbReference type="ARBA" id="ARBA00022801"/>
    </source>
</evidence>
<reference evidence="5 6" key="1">
    <citation type="submission" date="2018-02" db="EMBL/GenBank/DDBJ databases">
        <title>Comparative genomes isolates from brazilian mangrove.</title>
        <authorList>
            <person name="Araujo J.E."/>
            <person name="Taketani R.G."/>
            <person name="Silva M.C.P."/>
            <person name="Loureco M.V."/>
            <person name="Andreote F.D."/>
        </authorList>
    </citation>
    <scope>NUCLEOTIDE SEQUENCE [LARGE SCALE GENOMIC DNA]</scope>
    <source>
        <strain evidence="5 6">NAP PRIS-MGV</strain>
    </source>
</reference>
<evidence type="ECO:0000313" key="5">
    <source>
        <dbReference type="EMBL" id="PQO30887.1"/>
    </source>
</evidence>
<organism evidence="5 6">
    <name type="scientific">Blastopirellula marina</name>
    <dbReference type="NCBI Taxonomy" id="124"/>
    <lineage>
        <taxon>Bacteria</taxon>
        <taxon>Pseudomonadati</taxon>
        <taxon>Planctomycetota</taxon>
        <taxon>Planctomycetia</taxon>
        <taxon>Pirellulales</taxon>
        <taxon>Pirellulaceae</taxon>
        <taxon>Blastopirellula</taxon>
    </lineage>
</organism>
<dbReference type="Pfam" id="PF20434">
    <property type="entry name" value="BD-FAE"/>
    <property type="match status" value="1"/>
</dbReference>
<dbReference type="Gene3D" id="3.40.50.1820">
    <property type="entry name" value="alpha/beta hydrolase"/>
    <property type="match status" value="1"/>
</dbReference>
<feature type="domain" description="BD-FAE-like" evidence="4">
    <location>
        <begin position="53"/>
        <end position="248"/>
    </location>
</feature>
<protein>
    <submittedName>
        <fullName evidence="5">Alpha/beta hydrolase</fullName>
    </submittedName>
</protein>
<comment type="similarity">
    <text evidence="1">Belongs to the 'GDXG' lipolytic enzyme family.</text>
</comment>
<dbReference type="SUPFAM" id="SSF53474">
    <property type="entry name" value="alpha/beta-Hydrolases"/>
    <property type="match status" value="1"/>
</dbReference>
<evidence type="ECO:0000313" key="6">
    <source>
        <dbReference type="Proteomes" id="UP000239388"/>
    </source>
</evidence>
<feature type="chain" id="PRO_5015460400" evidence="3">
    <location>
        <begin position="26"/>
        <end position="298"/>
    </location>
</feature>
<keyword evidence="2 5" id="KW-0378">Hydrolase</keyword>
<name>A0A2S8FFG7_9BACT</name>
<evidence type="ECO:0000259" key="4">
    <source>
        <dbReference type="Pfam" id="PF20434"/>
    </source>
</evidence>
<feature type="signal peptide" evidence="3">
    <location>
        <begin position="1"/>
        <end position="25"/>
    </location>
</feature>
<accession>A0A2S8FFG7</accession>
<gene>
    <name evidence="5" type="ORF">C5Y98_20750</name>
</gene>
<dbReference type="EMBL" id="PUIB01000020">
    <property type="protein sequence ID" value="PQO30887.1"/>
    <property type="molecule type" value="Genomic_DNA"/>
</dbReference>
<dbReference type="InterPro" id="IPR049492">
    <property type="entry name" value="BD-FAE-like_dom"/>
</dbReference>
<dbReference type="Proteomes" id="UP000239388">
    <property type="component" value="Unassembled WGS sequence"/>
</dbReference>
<dbReference type="OrthoDB" id="9815425at2"/>